<dbReference type="RefSeq" id="WP_267533106.1">
    <property type="nucleotide sequence ID" value="NZ_JAPNKA010000001.1"/>
</dbReference>
<dbReference type="PROSITE" id="PS01124">
    <property type="entry name" value="HTH_ARAC_FAMILY_2"/>
    <property type="match status" value="1"/>
</dbReference>
<dbReference type="SMART" id="SM00342">
    <property type="entry name" value="HTH_ARAC"/>
    <property type="match status" value="1"/>
</dbReference>
<dbReference type="InterPro" id="IPR018062">
    <property type="entry name" value="HTH_AraC-typ_CS"/>
</dbReference>
<dbReference type="PANTHER" id="PTHR43280">
    <property type="entry name" value="ARAC-FAMILY TRANSCRIPTIONAL REGULATOR"/>
    <property type="match status" value="1"/>
</dbReference>
<keyword evidence="6" id="KW-1185">Reference proteome</keyword>
<dbReference type="InterPro" id="IPR020449">
    <property type="entry name" value="Tscrpt_reg_AraC-type_HTH"/>
</dbReference>
<organism evidence="5 6">
    <name type="scientific">Archangium lansingense</name>
    <dbReference type="NCBI Taxonomy" id="2995310"/>
    <lineage>
        <taxon>Bacteria</taxon>
        <taxon>Pseudomonadati</taxon>
        <taxon>Myxococcota</taxon>
        <taxon>Myxococcia</taxon>
        <taxon>Myxococcales</taxon>
        <taxon>Cystobacterineae</taxon>
        <taxon>Archangiaceae</taxon>
        <taxon>Archangium</taxon>
    </lineage>
</organism>
<evidence type="ECO:0000313" key="6">
    <source>
        <dbReference type="Proteomes" id="UP001207654"/>
    </source>
</evidence>
<feature type="domain" description="HTH araC/xylS-type" evidence="4">
    <location>
        <begin position="172"/>
        <end position="270"/>
    </location>
</feature>
<keyword evidence="1" id="KW-0805">Transcription regulation</keyword>
<dbReference type="InterPro" id="IPR009057">
    <property type="entry name" value="Homeodomain-like_sf"/>
</dbReference>
<dbReference type="Pfam" id="PF01965">
    <property type="entry name" value="DJ-1_PfpI"/>
    <property type="match status" value="1"/>
</dbReference>
<dbReference type="SUPFAM" id="SSF46689">
    <property type="entry name" value="Homeodomain-like"/>
    <property type="match status" value="1"/>
</dbReference>
<dbReference type="InterPro" id="IPR002818">
    <property type="entry name" value="DJ-1/PfpI"/>
</dbReference>
<evidence type="ECO:0000256" key="3">
    <source>
        <dbReference type="ARBA" id="ARBA00023163"/>
    </source>
</evidence>
<comment type="caution">
    <text evidence="5">The sequence shown here is derived from an EMBL/GenBank/DDBJ whole genome shotgun (WGS) entry which is preliminary data.</text>
</comment>
<dbReference type="InterPro" id="IPR018060">
    <property type="entry name" value="HTH_AraC"/>
</dbReference>
<protein>
    <submittedName>
        <fullName evidence="5">Helix-turn-helix domain-containing protein</fullName>
    </submittedName>
</protein>
<dbReference type="Gene3D" id="3.40.50.880">
    <property type="match status" value="1"/>
</dbReference>
<dbReference type="Pfam" id="PF12833">
    <property type="entry name" value="HTH_18"/>
    <property type="match status" value="1"/>
</dbReference>
<accession>A0ABT3ZXJ9</accession>
<evidence type="ECO:0000256" key="2">
    <source>
        <dbReference type="ARBA" id="ARBA00023125"/>
    </source>
</evidence>
<dbReference type="EMBL" id="JAPNKA010000001">
    <property type="protein sequence ID" value="MCY1074125.1"/>
    <property type="molecule type" value="Genomic_DNA"/>
</dbReference>
<keyword evidence="3" id="KW-0804">Transcription</keyword>
<evidence type="ECO:0000256" key="1">
    <source>
        <dbReference type="ARBA" id="ARBA00023015"/>
    </source>
</evidence>
<evidence type="ECO:0000313" key="5">
    <source>
        <dbReference type="EMBL" id="MCY1074125.1"/>
    </source>
</evidence>
<reference evidence="5 6" key="1">
    <citation type="submission" date="2022-11" db="EMBL/GenBank/DDBJ databases">
        <title>Minimal conservation of predation-associated metabolite biosynthetic gene clusters underscores biosynthetic potential of Myxococcota including descriptions for ten novel species: Archangium lansinium sp. nov., Myxococcus landrumus sp. nov., Nannocystis bai.</title>
        <authorList>
            <person name="Ahearne A."/>
            <person name="Stevens C."/>
            <person name="Phillips K."/>
        </authorList>
    </citation>
    <scope>NUCLEOTIDE SEQUENCE [LARGE SCALE GENOMIC DNA]</scope>
    <source>
        <strain evidence="5 6">MIWBW</strain>
    </source>
</reference>
<gene>
    <name evidence="5" type="ORF">OV287_06475</name>
</gene>
<dbReference type="Gene3D" id="1.10.10.60">
    <property type="entry name" value="Homeodomain-like"/>
    <property type="match status" value="1"/>
</dbReference>
<evidence type="ECO:0000259" key="4">
    <source>
        <dbReference type="PROSITE" id="PS01124"/>
    </source>
</evidence>
<proteinExistence type="predicted"/>
<dbReference type="SUPFAM" id="SSF52317">
    <property type="entry name" value="Class I glutamine amidotransferase-like"/>
    <property type="match status" value="1"/>
</dbReference>
<dbReference type="PROSITE" id="PS00041">
    <property type="entry name" value="HTH_ARAC_FAMILY_1"/>
    <property type="match status" value="1"/>
</dbReference>
<name>A0ABT3ZXJ9_9BACT</name>
<dbReference type="PANTHER" id="PTHR43280:SF2">
    <property type="entry name" value="HTH-TYPE TRANSCRIPTIONAL REGULATOR EXSA"/>
    <property type="match status" value="1"/>
</dbReference>
<keyword evidence="2" id="KW-0238">DNA-binding</keyword>
<dbReference type="Proteomes" id="UP001207654">
    <property type="component" value="Unassembled WGS sequence"/>
</dbReference>
<sequence>MAKRTTSKRLAHVGICLYPGVWGSSASLARDVLHIASAISRARPGSGGIEARFLGARPGDVPTASGMAIRAEESWDRTDVDVIILPSRAVHFLEPEGHPPGLADWITRQHARGCSVLTMTTGSWLLAETGLLQGHTATTHWACLDRCRRQYPGVDWTSDLRLTVTGRIVTARDMQEWLEARYGQPISAKEAARMVHMSPRNLRRRFLEATGQTLSAYLTDIRLARARALLLSSNDAVSQIAHRVGYEDPSTFTALFKEHHGQTPSAYRKSAAGTAD</sequence>
<dbReference type="PRINTS" id="PR00032">
    <property type="entry name" value="HTHARAC"/>
</dbReference>
<dbReference type="InterPro" id="IPR029062">
    <property type="entry name" value="Class_I_gatase-like"/>
</dbReference>